<accession>A0A6H5GI92</accession>
<keyword evidence="2" id="KW-1185">Reference proteome</keyword>
<name>A0A6H5GI92_9HEMI</name>
<evidence type="ECO:0000313" key="1">
    <source>
        <dbReference type="EMBL" id="CAB0002742.1"/>
    </source>
</evidence>
<gene>
    <name evidence="1" type="ORF">NTEN_LOCUS8529</name>
</gene>
<evidence type="ECO:0000313" key="2">
    <source>
        <dbReference type="Proteomes" id="UP000479000"/>
    </source>
</evidence>
<feature type="non-terminal residue" evidence="1">
    <location>
        <position position="53"/>
    </location>
</feature>
<protein>
    <submittedName>
        <fullName evidence="1">Uncharacterized protein</fullName>
    </submittedName>
</protein>
<dbReference type="AlphaFoldDB" id="A0A6H5GI92"/>
<reference evidence="1 2" key="1">
    <citation type="submission" date="2020-02" db="EMBL/GenBank/DDBJ databases">
        <authorList>
            <person name="Ferguson B K."/>
        </authorList>
    </citation>
    <scope>NUCLEOTIDE SEQUENCE [LARGE SCALE GENOMIC DNA]</scope>
</reference>
<organism evidence="1 2">
    <name type="scientific">Nesidiocoris tenuis</name>
    <dbReference type="NCBI Taxonomy" id="355587"/>
    <lineage>
        <taxon>Eukaryota</taxon>
        <taxon>Metazoa</taxon>
        <taxon>Ecdysozoa</taxon>
        <taxon>Arthropoda</taxon>
        <taxon>Hexapoda</taxon>
        <taxon>Insecta</taxon>
        <taxon>Pterygota</taxon>
        <taxon>Neoptera</taxon>
        <taxon>Paraneoptera</taxon>
        <taxon>Hemiptera</taxon>
        <taxon>Heteroptera</taxon>
        <taxon>Panheteroptera</taxon>
        <taxon>Cimicomorpha</taxon>
        <taxon>Miridae</taxon>
        <taxon>Dicyphina</taxon>
        <taxon>Nesidiocoris</taxon>
    </lineage>
</organism>
<dbReference type="EMBL" id="CADCXU010012861">
    <property type="protein sequence ID" value="CAB0002742.1"/>
    <property type="molecule type" value="Genomic_DNA"/>
</dbReference>
<sequence length="53" mass="5743">MHARYSLWSFSSATAPDGRRFGLSLYNPPRRPPPASNGPASANLLFRADSLPA</sequence>
<proteinExistence type="predicted"/>
<dbReference type="Proteomes" id="UP000479000">
    <property type="component" value="Unassembled WGS sequence"/>
</dbReference>